<dbReference type="AlphaFoldDB" id="B2JAD4"/>
<accession>B2JAD4</accession>
<evidence type="ECO:0000313" key="8">
    <source>
        <dbReference type="EMBL" id="ACC84209.1"/>
    </source>
</evidence>
<dbReference type="InterPro" id="IPR042098">
    <property type="entry name" value="TauD-like_sf"/>
</dbReference>
<sequence length="287" mass="32447">MNKLLTVQQHSRLGKEVLRDCNLASITDQQVEELKQSLWEHGVIVVRKQKLTASQLKDFAIKTFGDSTIGRRPKPLDPEIAPDLQSPGVSILGNPKGLSGEVAGKIAWQWHHDKDHLPKTEGLDMNALYVVMLYGVSIPEEGTDGQPHTTEFLDMVEAYHNLDPQHRQQLELLSMYHLSPISPQPGVEIPRKLHPIVSTHKVTGRYCLYLGSDTSILKGLENQPEVAKQYWQELFEDILDCTPVYAHIWQPGDIVFWDNSQVMHTGMPYNANKYKRIALRVGVMANS</sequence>
<reference evidence="9" key="1">
    <citation type="submission" date="2008-04" db="EMBL/GenBank/DDBJ databases">
        <title>Complete sequence of chromosome of Nostoc punctiforme ATCC 29133.</title>
        <authorList>
            <consortium name="US DOE Joint Genome Institute"/>
            <person name="Copeland A."/>
            <person name="Lucas S."/>
            <person name="Lapidus A."/>
            <person name="Glavina del Rio T."/>
            <person name="Dalin E."/>
            <person name="Tice H."/>
            <person name="Pitluck S."/>
            <person name="Chain P."/>
            <person name="Malfatti S."/>
            <person name="Shin M."/>
            <person name="Vergez L."/>
            <person name="Schmutz J."/>
            <person name="Larimer F."/>
            <person name="Land M."/>
            <person name="Hauser L."/>
            <person name="Kyrpides N."/>
            <person name="Kim E."/>
            <person name="Meeks J.C."/>
            <person name="Elhai J."/>
            <person name="Campbell E.L."/>
            <person name="Thiel T."/>
            <person name="Longmire J."/>
            <person name="Potts M."/>
            <person name="Atlas R."/>
        </authorList>
    </citation>
    <scope>NUCLEOTIDE SEQUENCE [LARGE SCALE GENOMIC DNA]</scope>
    <source>
        <strain evidence="9">ATCC 29133 / PCC 73102</strain>
    </source>
</reference>
<dbReference type="EnsemblBacteria" id="ACC84209">
    <property type="protein sequence ID" value="ACC84209"/>
    <property type="gene ID" value="Npun_R5917"/>
</dbReference>
<gene>
    <name evidence="8" type="ordered locus">Npun_R5917</name>
</gene>
<dbReference type="PhylomeDB" id="B2JAD4"/>
<dbReference type="RefSeq" id="WP_012412152.1">
    <property type="nucleotide sequence ID" value="NC_010628.1"/>
</dbReference>
<dbReference type="InterPro" id="IPR051178">
    <property type="entry name" value="TfdA_dioxygenase"/>
</dbReference>
<dbReference type="GO" id="GO:0051213">
    <property type="term" value="F:dioxygenase activity"/>
    <property type="evidence" value="ECO:0007669"/>
    <property type="project" value="UniProtKB-KW"/>
</dbReference>
<evidence type="ECO:0000256" key="5">
    <source>
        <dbReference type="ARBA" id="ARBA00023002"/>
    </source>
</evidence>
<dbReference type="InterPro" id="IPR003819">
    <property type="entry name" value="TauD/TfdA-like"/>
</dbReference>
<dbReference type="OrthoDB" id="581608at2"/>
<dbReference type="SUPFAM" id="SSF51197">
    <property type="entry name" value="Clavaminate synthase-like"/>
    <property type="match status" value="1"/>
</dbReference>
<evidence type="ECO:0000256" key="6">
    <source>
        <dbReference type="ARBA" id="ARBA00023004"/>
    </source>
</evidence>
<keyword evidence="4 8" id="KW-0223">Dioxygenase</keyword>
<evidence type="ECO:0000256" key="2">
    <source>
        <dbReference type="ARBA" id="ARBA00005896"/>
    </source>
</evidence>
<dbReference type="Gene3D" id="3.60.130.10">
    <property type="entry name" value="Clavaminate synthase-like"/>
    <property type="match status" value="1"/>
</dbReference>
<dbReference type="GO" id="GO:0046872">
    <property type="term" value="F:metal ion binding"/>
    <property type="evidence" value="ECO:0007669"/>
    <property type="project" value="UniProtKB-KW"/>
</dbReference>
<proteinExistence type="inferred from homology"/>
<organism evidence="8 9">
    <name type="scientific">Nostoc punctiforme (strain ATCC 29133 / PCC 73102)</name>
    <dbReference type="NCBI Taxonomy" id="63737"/>
    <lineage>
        <taxon>Bacteria</taxon>
        <taxon>Bacillati</taxon>
        <taxon>Cyanobacteriota</taxon>
        <taxon>Cyanophyceae</taxon>
        <taxon>Nostocales</taxon>
        <taxon>Nostocaceae</taxon>
        <taxon>Nostoc</taxon>
    </lineage>
</organism>
<evidence type="ECO:0000313" key="9">
    <source>
        <dbReference type="Proteomes" id="UP000001191"/>
    </source>
</evidence>
<evidence type="ECO:0000256" key="1">
    <source>
        <dbReference type="ARBA" id="ARBA00001954"/>
    </source>
</evidence>
<dbReference type="HOGENOM" id="CLU_036005_2_0_3"/>
<evidence type="ECO:0000256" key="3">
    <source>
        <dbReference type="ARBA" id="ARBA00022723"/>
    </source>
</evidence>
<reference evidence="8 9" key="2">
    <citation type="journal article" date="2013" name="Plant Physiol.">
        <title>A Nostoc punctiforme Sugar Transporter Necessary to Establish a Cyanobacterium-Plant Symbiosis.</title>
        <authorList>
            <person name="Ekman M."/>
            <person name="Picossi S."/>
            <person name="Campbell E.L."/>
            <person name="Meeks J.C."/>
            <person name="Flores E."/>
        </authorList>
    </citation>
    <scope>NUCLEOTIDE SEQUENCE [LARGE SCALE GENOMIC DNA]</scope>
    <source>
        <strain evidence="9">ATCC 29133 / PCC 73102</strain>
    </source>
</reference>
<dbReference type="STRING" id="63737.Npun_R5917"/>
<dbReference type="Pfam" id="PF02668">
    <property type="entry name" value="TauD"/>
    <property type="match status" value="1"/>
</dbReference>
<keyword evidence="9" id="KW-1185">Reference proteome</keyword>
<comment type="similarity">
    <text evidence="2">Belongs to the TfdA dioxygenase family.</text>
</comment>
<keyword evidence="6" id="KW-0408">Iron</keyword>
<keyword evidence="3" id="KW-0479">Metal-binding</keyword>
<evidence type="ECO:0000256" key="4">
    <source>
        <dbReference type="ARBA" id="ARBA00022964"/>
    </source>
</evidence>
<dbReference type="PANTHER" id="PTHR43779">
    <property type="entry name" value="DIOXYGENASE RV0097-RELATED"/>
    <property type="match status" value="1"/>
</dbReference>
<feature type="domain" description="TauD/TfdA-like" evidence="7">
    <location>
        <begin position="13"/>
        <end position="280"/>
    </location>
</feature>
<comment type="cofactor">
    <cofactor evidence="1">
        <name>Fe(2+)</name>
        <dbReference type="ChEBI" id="CHEBI:29033"/>
    </cofactor>
</comment>
<protein>
    <submittedName>
        <fullName evidence="8">Taurine catabolism dioxygenase TauD/TfdA</fullName>
    </submittedName>
</protein>
<dbReference type="KEGG" id="npu:Npun_R5917"/>
<dbReference type="eggNOG" id="COG2175">
    <property type="taxonomic scope" value="Bacteria"/>
</dbReference>
<dbReference type="EMBL" id="CP001037">
    <property type="protein sequence ID" value="ACC84209.1"/>
    <property type="molecule type" value="Genomic_DNA"/>
</dbReference>
<name>B2JAD4_NOSP7</name>
<evidence type="ECO:0000259" key="7">
    <source>
        <dbReference type="Pfam" id="PF02668"/>
    </source>
</evidence>
<keyword evidence="5" id="KW-0560">Oxidoreductase</keyword>
<dbReference type="PANTHER" id="PTHR43779:SF3">
    <property type="entry name" value="(3R)-3-[(CARBOXYMETHYL)AMINO]FATTY ACID OXYGENASE_DECARBOXYLASE"/>
    <property type="match status" value="1"/>
</dbReference>
<dbReference type="Proteomes" id="UP000001191">
    <property type="component" value="Chromosome"/>
</dbReference>